<accession>A0A7W9BCH1</accession>
<protein>
    <submittedName>
        <fullName evidence="2">Alkylated DNA repair dioxygenase AlkB</fullName>
    </submittedName>
</protein>
<dbReference type="SUPFAM" id="SSF51197">
    <property type="entry name" value="Clavaminate synthase-like"/>
    <property type="match status" value="1"/>
</dbReference>
<dbReference type="EMBL" id="JACIJK010000004">
    <property type="protein sequence ID" value="MBB5714601.1"/>
    <property type="molecule type" value="Genomic_DNA"/>
</dbReference>
<dbReference type="PROSITE" id="PS51471">
    <property type="entry name" value="FE2OG_OXY"/>
    <property type="match status" value="1"/>
</dbReference>
<dbReference type="InterPro" id="IPR037151">
    <property type="entry name" value="AlkB-like_sf"/>
</dbReference>
<dbReference type="InterPro" id="IPR005123">
    <property type="entry name" value="Oxoglu/Fe-dep_dioxygenase_dom"/>
</dbReference>
<evidence type="ECO:0000313" key="3">
    <source>
        <dbReference type="Proteomes" id="UP000546200"/>
    </source>
</evidence>
<dbReference type="RefSeq" id="WP_184056083.1">
    <property type="nucleotide sequence ID" value="NZ_JACIJK010000004.1"/>
</dbReference>
<evidence type="ECO:0000259" key="1">
    <source>
        <dbReference type="PROSITE" id="PS51471"/>
    </source>
</evidence>
<dbReference type="Proteomes" id="UP000546200">
    <property type="component" value="Unassembled WGS sequence"/>
</dbReference>
<dbReference type="GO" id="GO:0051213">
    <property type="term" value="F:dioxygenase activity"/>
    <property type="evidence" value="ECO:0007669"/>
    <property type="project" value="UniProtKB-KW"/>
</dbReference>
<dbReference type="GO" id="GO:0070988">
    <property type="term" value="P:demethylation"/>
    <property type="evidence" value="ECO:0007669"/>
    <property type="project" value="InterPro"/>
</dbReference>
<evidence type="ECO:0000313" key="2">
    <source>
        <dbReference type="EMBL" id="MBB5714601.1"/>
    </source>
</evidence>
<keyword evidence="3" id="KW-1185">Reference proteome</keyword>
<dbReference type="Gene3D" id="2.60.120.590">
    <property type="entry name" value="Alpha-ketoglutarate-dependent dioxygenase AlkB-like"/>
    <property type="match status" value="1"/>
</dbReference>
<organism evidence="2 3">
    <name type="scientific">Sphingomonas aerophila</name>
    <dbReference type="NCBI Taxonomy" id="1344948"/>
    <lineage>
        <taxon>Bacteria</taxon>
        <taxon>Pseudomonadati</taxon>
        <taxon>Pseudomonadota</taxon>
        <taxon>Alphaproteobacteria</taxon>
        <taxon>Sphingomonadales</taxon>
        <taxon>Sphingomonadaceae</taxon>
        <taxon>Sphingomonas</taxon>
    </lineage>
</organism>
<gene>
    <name evidence="2" type="ORF">FHS94_001437</name>
</gene>
<dbReference type="Pfam" id="PF13532">
    <property type="entry name" value="2OG-FeII_Oxy_2"/>
    <property type="match status" value="1"/>
</dbReference>
<comment type="caution">
    <text evidence="2">The sequence shown here is derived from an EMBL/GenBank/DDBJ whole genome shotgun (WGS) entry which is preliminary data.</text>
</comment>
<dbReference type="PANTHER" id="PTHR12463">
    <property type="entry name" value="OXYGENASE-RELATED"/>
    <property type="match status" value="1"/>
</dbReference>
<feature type="domain" description="Fe2OG dioxygenase" evidence="1">
    <location>
        <begin position="92"/>
        <end position="183"/>
    </location>
</feature>
<dbReference type="InterPro" id="IPR032857">
    <property type="entry name" value="ALKBH4"/>
</dbReference>
<proteinExistence type="predicted"/>
<keyword evidence="2" id="KW-0223">Dioxygenase</keyword>
<dbReference type="AlphaFoldDB" id="A0A7W9BCH1"/>
<reference evidence="2 3" key="1">
    <citation type="submission" date="2020-08" db="EMBL/GenBank/DDBJ databases">
        <title>Genomic Encyclopedia of Type Strains, Phase IV (KMG-IV): sequencing the most valuable type-strain genomes for metagenomic binning, comparative biology and taxonomic classification.</title>
        <authorList>
            <person name="Goeker M."/>
        </authorList>
    </citation>
    <scope>NUCLEOTIDE SEQUENCE [LARGE SCALE GENOMIC DNA]</scope>
    <source>
        <strain evidence="2 3">DSM 100044</strain>
    </source>
</reference>
<keyword evidence="2" id="KW-0560">Oxidoreductase</keyword>
<dbReference type="InterPro" id="IPR027450">
    <property type="entry name" value="AlkB-like"/>
</dbReference>
<sequence>MADLFGLPILPGLTTAEGIVDADEERALIARIDEAGLTPFRFQGWEGRRLTVSFGFTYDFTRGRLERGEPIPEWLHPLRSRAAVFGRLAEDELVHALVTRYDPGASIGWHRDRPAFEQVIGISLGASTTMRFRRRRGDRFERTGVPLPSRGIYSMIGEVRHEWEHSIAAMDETRWSVTFRTLSENGEGRSPRSMQ</sequence>
<dbReference type="GO" id="GO:0032451">
    <property type="term" value="F:demethylase activity"/>
    <property type="evidence" value="ECO:0007669"/>
    <property type="project" value="TreeGrafter"/>
</dbReference>
<dbReference type="PANTHER" id="PTHR12463:SF1">
    <property type="entry name" value="2-OXOGLUTARATE AND FE-DEPENDENT OXYGENASE FAMILY PROTEIN"/>
    <property type="match status" value="1"/>
</dbReference>
<name>A0A7W9BCH1_9SPHN</name>